<organism evidence="3 4">
    <name type="scientific">Pseudolycoriella hygida</name>
    <dbReference type="NCBI Taxonomy" id="35572"/>
    <lineage>
        <taxon>Eukaryota</taxon>
        <taxon>Metazoa</taxon>
        <taxon>Ecdysozoa</taxon>
        <taxon>Arthropoda</taxon>
        <taxon>Hexapoda</taxon>
        <taxon>Insecta</taxon>
        <taxon>Pterygota</taxon>
        <taxon>Neoptera</taxon>
        <taxon>Endopterygota</taxon>
        <taxon>Diptera</taxon>
        <taxon>Nematocera</taxon>
        <taxon>Sciaroidea</taxon>
        <taxon>Sciaridae</taxon>
        <taxon>Pseudolycoriella</taxon>
    </lineage>
</organism>
<evidence type="ECO:0000259" key="2">
    <source>
        <dbReference type="PROSITE" id="PS51034"/>
    </source>
</evidence>
<keyword evidence="1" id="KW-0732">Signal</keyword>
<name>A0A9Q0ML77_9DIPT</name>
<sequence length="183" mass="20907">MWKFFVMIVLLQVNYLCVQCSDKKSKLTKNEAEARKKKEQIWEQDLGDTFKIDASTEGLQMVHLKCGSNSMHVELETKDNFSGVMYTRGSFYKQAEPCFVKGKSSRSLRMQFPIDQCQTIQEGDVYKNVVVVQHDPELVTPGDAAFSLECDFRTPRSITVNGQIQARNRESDGESLDHLVIRS</sequence>
<dbReference type="InterPro" id="IPR056953">
    <property type="entry name" value="CUT_N"/>
</dbReference>
<dbReference type="EMBL" id="WJQU01002123">
    <property type="protein sequence ID" value="KAJ6633280.1"/>
    <property type="molecule type" value="Genomic_DNA"/>
</dbReference>
<dbReference type="AlphaFoldDB" id="A0A9Q0ML77"/>
<dbReference type="PROSITE" id="PS51034">
    <property type="entry name" value="ZP_2"/>
    <property type="match status" value="1"/>
</dbReference>
<evidence type="ECO:0000313" key="3">
    <source>
        <dbReference type="EMBL" id="KAJ6633280.1"/>
    </source>
</evidence>
<feature type="signal peptide" evidence="1">
    <location>
        <begin position="1"/>
        <end position="20"/>
    </location>
</feature>
<protein>
    <recommendedName>
        <fullName evidence="2">ZP domain-containing protein</fullName>
    </recommendedName>
</protein>
<gene>
    <name evidence="3" type="ORF">Bhyg_15513</name>
</gene>
<evidence type="ECO:0000313" key="4">
    <source>
        <dbReference type="Proteomes" id="UP001151699"/>
    </source>
</evidence>
<dbReference type="OrthoDB" id="10043417at2759"/>
<proteinExistence type="predicted"/>
<reference evidence="3" key="1">
    <citation type="submission" date="2022-07" db="EMBL/GenBank/DDBJ databases">
        <authorList>
            <person name="Trinca V."/>
            <person name="Uliana J.V.C."/>
            <person name="Torres T.T."/>
            <person name="Ward R.J."/>
            <person name="Monesi N."/>
        </authorList>
    </citation>
    <scope>NUCLEOTIDE SEQUENCE</scope>
    <source>
        <strain evidence="3">HSMRA1968</strain>
        <tissue evidence="3">Whole embryos</tissue>
    </source>
</reference>
<evidence type="ECO:0000256" key="1">
    <source>
        <dbReference type="SAM" id="SignalP"/>
    </source>
</evidence>
<dbReference type="PANTHER" id="PTHR46560:SF7">
    <property type="entry name" value="RE59626P"/>
    <property type="match status" value="1"/>
</dbReference>
<accession>A0A9Q0ML77</accession>
<comment type="caution">
    <text evidence="3">The sequence shown here is derived from an EMBL/GenBank/DDBJ whole genome shotgun (WGS) entry which is preliminary data.</text>
</comment>
<dbReference type="Pfam" id="PF25057">
    <property type="entry name" value="CUT_N"/>
    <property type="match status" value="1"/>
</dbReference>
<dbReference type="Proteomes" id="UP001151699">
    <property type="component" value="Unassembled WGS sequence"/>
</dbReference>
<dbReference type="InterPro" id="IPR001507">
    <property type="entry name" value="ZP_dom"/>
</dbReference>
<feature type="domain" description="ZP" evidence="2">
    <location>
        <begin position="65"/>
        <end position="183"/>
    </location>
</feature>
<keyword evidence="4" id="KW-1185">Reference proteome</keyword>
<dbReference type="PANTHER" id="PTHR46560">
    <property type="entry name" value="CYPHER, ISOFORM B"/>
    <property type="match status" value="1"/>
</dbReference>
<feature type="chain" id="PRO_5040407709" description="ZP domain-containing protein" evidence="1">
    <location>
        <begin position="21"/>
        <end position="183"/>
    </location>
</feature>